<dbReference type="InterPro" id="IPR036679">
    <property type="entry name" value="FlgN-like_sf"/>
</dbReference>
<feature type="region of interest" description="Disordered" evidence="1">
    <location>
        <begin position="112"/>
        <end position="135"/>
    </location>
</feature>
<sequence>MADTCEILDLLDQQCVDYRAMYAIGIEQRDCVEREDLAGLETAFARMQELMDRVRLRQQRMPDPRNEGPEVVARVDTMRNLLYELEGVRHDTQEMAQKLLVATRGEMRQMGKGRQAFRGYKSASPGKSRLYDGTR</sequence>
<evidence type="ECO:0000256" key="1">
    <source>
        <dbReference type="SAM" id="MobiDB-lite"/>
    </source>
</evidence>
<evidence type="ECO:0008006" key="3">
    <source>
        <dbReference type="Google" id="ProtNLM"/>
    </source>
</evidence>
<organism evidence="2">
    <name type="scientific">marine metagenome</name>
    <dbReference type="NCBI Taxonomy" id="408172"/>
    <lineage>
        <taxon>unclassified sequences</taxon>
        <taxon>metagenomes</taxon>
        <taxon>ecological metagenomes</taxon>
    </lineage>
</organism>
<reference evidence="2" key="1">
    <citation type="submission" date="2018-05" db="EMBL/GenBank/DDBJ databases">
        <authorList>
            <person name="Lanie J.A."/>
            <person name="Ng W.-L."/>
            <person name="Kazmierczak K.M."/>
            <person name="Andrzejewski T.M."/>
            <person name="Davidsen T.M."/>
            <person name="Wayne K.J."/>
            <person name="Tettelin H."/>
            <person name="Glass J.I."/>
            <person name="Rusch D."/>
            <person name="Podicherti R."/>
            <person name="Tsui H.-C.T."/>
            <person name="Winkler M.E."/>
        </authorList>
    </citation>
    <scope>NUCLEOTIDE SEQUENCE</scope>
</reference>
<evidence type="ECO:0000313" key="2">
    <source>
        <dbReference type="EMBL" id="SVD66894.1"/>
    </source>
</evidence>
<protein>
    <recommendedName>
        <fullName evidence="3">Flagellar protein FlgN</fullName>
    </recommendedName>
</protein>
<dbReference type="GO" id="GO:0044780">
    <property type="term" value="P:bacterial-type flagellum assembly"/>
    <property type="evidence" value="ECO:0007669"/>
    <property type="project" value="InterPro"/>
</dbReference>
<gene>
    <name evidence="2" type="ORF">METZ01_LOCUS419748</name>
</gene>
<proteinExistence type="predicted"/>
<accession>A0A382X7P4</accession>
<dbReference type="AlphaFoldDB" id="A0A382X7P4"/>
<dbReference type="EMBL" id="UINC01165481">
    <property type="protein sequence ID" value="SVD66894.1"/>
    <property type="molecule type" value="Genomic_DNA"/>
</dbReference>
<dbReference type="SUPFAM" id="SSF140566">
    <property type="entry name" value="FlgN-like"/>
    <property type="match status" value="1"/>
</dbReference>
<name>A0A382X7P4_9ZZZZ</name>